<reference evidence="1 2" key="1">
    <citation type="submission" date="2014-10" db="EMBL/GenBank/DDBJ databases">
        <title>Draft genome sequence of Actinoplanes utahensis NRRL 12052.</title>
        <authorList>
            <person name="Velasco-Bucheli B."/>
            <person name="del Cerro C."/>
            <person name="Hormigo D."/>
            <person name="Garcia J.L."/>
            <person name="Acebal C."/>
            <person name="Arroyo M."/>
            <person name="de la Mata I."/>
        </authorList>
    </citation>
    <scope>NUCLEOTIDE SEQUENCE [LARGE SCALE GENOMIC DNA]</scope>
    <source>
        <strain evidence="1 2">NRRL 12052</strain>
    </source>
</reference>
<dbReference type="AlphaFoldDB" id="A0A0A6UTY5"/>
<gene>
    <name evidence="1" type="ORF">MB27_01480</name>
</gene>
<dbReference type="SUPFAM" id="SSF55729">
    <property type="entry name" value="Acyl-CoA N-acyltransferases (Nat)"/>
    <property type="match status" value="1"/>
</dbReference>
<protein>
    <recommendedName>
        <fullName evidence="3">N-acetyltransferase domain-containing protein</fullName>
    </recommendedName>
</protein>
<evidence type="ECO:0000313" key="1">
    <source>
        <dbReference type="EMBL" id="KHD78821.1"/>
    </source>
</evidence>
<dbReference type="InterPro" id="IPR016181">
    <property type="entry name" value="Acyl_CoA_acyltransferase"/>
</dbReference>
<keyword evidence="2" id="KW-1185">Reference proteome</keyword>
<comment type="caution">
    <text evidence="1">The sequence shown here is derived from an EMBL/GenBank/DDBJ whole genome shotgun (WGS) entry which is preliminary data.</text>
</comment>
<dbReference type="OrthoDB" id="4546222at2"/>
<proteinExistence type="predicted"/>
<name>A0A0A6UTY5_ACTUT</name>
<evidence type="ECO:0000313" key="2">
    <source>
        <dbReference type="Proteomes" id="UP000054537"/>
    </source>
</evidence>
<dbReference type="eggNOG" id="COG3153">
    <property type="taxonomic scope" value="Bacteria"/>
</dbReference>
<accession>A0A0A6UTY5</accession>
<sequence length="184" mass="21409">MLVKVLAQIKDDHLLEAAWTLYSDAFEELNSRAAQRHLMHRSEFDEVMQDSRVDKYLAMEADGTLSGIACYTNHLEAIPLIAPQYFERRWPDHFAARRIWYIVFVAVSPQAQGKEAFAQLVEEMYLVAATQNGMVGLDICTYNDEVRRMSRIFRLMVGRLCNNNMRFNKIDEQSFWLYEFPAAA</sequence>
<dbReference type="Proteomes" id="UP000054537">
    <property type="component" value="Unassembled WGS sequence"/>
</dbReference>
<dbReference type="RefSeq" id="WP_043521884.1">
    <property type="nucleotide sequence ID" value="NZ_BAABKU010000001.1"/>
</dbReference>
<dbReference type="EMBL" id="JRTT01000002">
    <property type="protein sequence ID" value="KHD78821.1"/>
    <property type="molecule type" value="Genomic_DNA"/>
</dbReference>
<organism evidence="1 2">
    <name type="scientific">Actinoplanes utahensis</name>
    <dbReference type="NCBI Taxonomy" id="1869"/>
    <lineage>
        <taxon>Bacteria</taxon>
        <taxon>Bacillati</taxon>
        <taxon>Actinomycetota</taxon>
        <taxon>Actinomycetes</taxon>
        <taxon>Micromonosporales</taxon>
        <taxon>Micromonosporaceae</taxon>
        <taxon>Actinoplanes</taxon>
    </lineage>
</organism>
<evidence type="ECO:0008006" key="3">
    <source>
        <dbReference type="Google" id="ProtNLM"/>
    </source>
</evidence>
<dbReference type="Gene3D" id="3.40.630.30">
    <property type="match status" value="1"/>
</dbReference>